<dbReference type="Pfam" id="PF02167">
    <property type="entry name" value="Cytochrom_C1"/>
    <property type="match status" value="1"/>
</dbReference>
<dbReference type="SUPFAM" id="SSF46626">
    <property type="entry name" value="Cytochrome c"/>
    <property type="match status" value="1"/>
</dbReference>
<dbReference type="Gene3D" id="1.20.5.100">
    <property type="entry name" value="Cytochrome c1, transmembrane anchor, C-terminal"/>
    <property type="match status" value="1"/>
</dbReference>
<dbReference type="PANTHER" id="PTHR10266:SF3">
    <property type="entry name" value="CYTOCHROME C1, HEME PROTEIN, MITOCHONDRIAL"/>
    <property type="match status" value="1"/>
</dbReference>
<evidence type="ECO:0000256" key="2">
    <source>
        <dbReference type="ARBA" id="ARBA00016165"/>
    </source>
</evidence>
<evidence type="ECO:0000256" key="1">
    <source>
        <dbReference type="ARBA" id="ARBA00004370"/>
    </source>
</evidence>
<accession>A0A8J7S655</accession>
<proteinExistence type="predicted"/>
<evidence type="ECO:0000256" key="10">
    <source>
        <dbReference type="SAM" id="Phobius"/>
    </source>
</evidence>
<evidence type="ECO:0000256" key="7">
    <source>
        <dbReference type="ARBA" id="ARBA00023004"/>
    </source>
</evidence>
<dbReference type="EMBL" id="JAGMWN010000002">
    <property type="protein sequence ID" value="MBP5856297.1"/>
    <property type="molecule type" value="Genomic_DNA"/>
</dbReference>
<feature type="binding site" description="covalent" evidence="9">
    <location>
        <position position="72"/>
    </location>
    <ligand>
        <name>heme c</name>
        <dbReference type="ChEBI" id="CHEBI:61717"/>
    </ligand>
</feature>
<dbReference type="RefSeq" id="WP_210680886.1">
    <property type="nucleotide sequence ID" value="NZ_JAGMWN010000002.1"/>
</dbReference>
<feature type="binding site" description="covalent" evidence="9">
    <location>
        <position position="73"/>
    </location>
    <ligand>
        <name>heme c</name>
        <dbReference type="ChEBI" id="CHEBI:61717"/>
    </ligand>
</feature>
<dbReference type="AlphaFoldDB" id="A0A8J7S655"/>
<dbReference type="GO" id="GO:0020037">
    <property type="term" value="F:heme binding"/>
    <property type="evidence" value="ECO:0007669"/>
    <property type="project" value="InterPro"/>
</dbReference>
<keyword evidence="8 10" id="KW-0472">Membrane</keyword>
<organism evidence="13 14">
    <name type="scientific">Marivibrio halodurans</name>
    <dbReference type="NCBI Taxonomy" id="2039722"/>
    <lineage>
        <taxon>Bacteria</taxon>
        <taxon>Pseudomonadati</taxon>
        <taxon>Pseudomonadota</taxon>
        <taxon>Alphaproteobacteria</taxon>
        <taxon>Rhodospirillales</taxon>
        <taxon>Rhodospirillaceae</taxon>
        <taxon>Marivibrio</taxon>
    </lineage>
</organism>
<keyword evidence="7 9" id="KW-0408">Iron</keyword>
<dbReference type="GO" id="GO:0016020">
    <property type="term" value="C:membrane"/>
    <property type="evidence" value="ECO:0007669"/>
    <property type="project" value="UniProtKB-SubCell"/>
</dbReference>
<dbReference type="InterPro" id="IPR009056">
    <property type="entry name" value="Cyt_c-like_dom"/>
</dbReference>
<dbReference type="GO" id="GO:0009055">
    <property type="term" value="F:electron transfer activity"/>
    <property type="evidence" value="ECO:0007669"/>
    <property type="project" value="InterPro"/>
</dbReference>
<evidence type="ECO:0000256" key="9">
    <source>
        <dbReference type="PIRSR" id="PIRSR602326-1"/>
    </source>
</evidence>
<evidence type="ECO:0000256" key="11">
    <source>
        <dbReference type="SAM" id="SignalP"/>
    </source>
</evidence>
<evidence type="ECO:0000256" key="5">
    <source>
        <dbReference type="ARBA" id="ARBA00022723"/>
    </source>
</evidence>
<dbReference type="PRINTS" id="PR00603">
    <property type="entry name" value="CYTOCHROMEC1"/>
</dbReference>
<dbReference type="Gene3D" id="1.10.760.10">
    <property type="entry name" value="Cytochrome c-like domain"/>
    <property type="match status" value="1"/>
</dbReference>
<dbReference type="GO" id="GO:0046872">
    <property type="term" value="F:metal ion binding"/>
    <property type="evidence" value="ECO:0007669"/>
    <property type="project" value="UniProtKB-KW"/>
</dbReference>
<comment type="cofactor">
    <cofactor evidence="9">
        <name>heme c</name>
        <dbReference type="ChEBI" id="CHEBI:61717"/>
    </cofactor>
    <text evidence="9">Binds 1 heme c group covalently per subunit.</text>
</comment>
<evidence type="ECO:0000313" key="14">
    <source>
        <dbReference type="Proteomes" id="UP000672602"/>
    </source>
</evidence>
<dbReference type="InterPro" id="IPR036909">
    <property type="entry name" value="Cyt_c-like_dom_sf"/>
</dbReference>
<evidence type="ECO:0000256" key="6">
    <source>
        <dbReference type="ARBA" id="ARBA00022989"/>
    </source>
</evidence>
<reference evidence="13" key="1">
    <citation type="submission" date="2021-04" db="EMBL/GenBank/DDBJ databases">
        <authorList>
            <person name="Zhang D.-C."/>
        </authorList>
    </citation>
    <scope>NUCLEOTIDE SEQUENCE</scope>
    <source>
        <strain evidence="13">CGMCC 1.15697</strain>
    </source>
</reference>
<comment type="caution">
    <text evidence="13">The sequence shown here is derived from an EMBL/GenBank/DDBJ whole genome shotgun (WGS) entry which is preliminary data.</text>
</comment>
<evidence type="ECO:0000259" key="12">
    <source>
        <dbReference type="PROSITE" id="PS51007"/>
    </source>
</evidence>
<sequence length="285" mass="30689">MAITLKGFALGVATAAVAGTIALSGMTDRALAAGEAEHPPELDWSWTGPFGTFDRASAQRGLQVYSQVCASCHGLGQLYYRDLTGLGYTEDQVAEFAAQYQVEDGPNDQGEMYMRPAEPSDHFVEPFPNEAAARAANGGAHPPDLSLIIKNRAHGFGSIGENFLAMLQVRGYSSGADYVHGLLAEGYVDPPEDVNLLPGQYYNKFMGSGAIGMPPPLYPDGVEYEDGTEATVDQQARDVSTFLAWAAEPRLEARKQTGVKVLIFLAIFTGILIAVKRRTWASVKH</sequence>
<feature type="transmembrane region" description="Helical" evidence="10">
    <location>
        <begin position="257"/>
        <end position="275"/>
    </location>
</feature>
<dbReference type="PANTHER" id="PTHR10266">
    <property type="entry name" value="CYTOCHROME C1"/>
    <property type="match status" value="1"/>
</dbReference>
<keyword evidence="11" id="KW-0732">Signal</keyword>
<feature type="signal peptide" evidence="11">
    <location>
        <begin position="1"/>
        <end position="18"/>
    </location>
</feature>
<feature type="binding site" description="covalent" evidence="9">
    <location>
        <position position="69"/>
    </location>
    <ligand>
        <name>heme c</name>
        <dbReference type="ChEBI" id="CHEBI:61717"/>
    </ligand>
</feature>
<evidence type="ECO:0000256" key="4">
    <source>
        <dbReference type="ARBA" id="ARBA00022692"/>
    </source>
</evidence>
<feature type="domain" description="Cytochrome c" evidence="12">
    <location>
        <begin position="56"/>
        <end position="183"/>
    </location>
</feature>
<keyword evidence="6 10" id="KW-1133">Transmembrane helix</keyword>
<gene>
    <name evidence="13" type="ORF">KAJ83_04705</name>
</gene>
<feature type="chain" id="PRO_5035221122" description="Cytochrome c1" evidence="11">
    <location>
        <begin position="19"/>
        <end position="285"/>
    </location>
</feature>
<evidence type="ECO:0000313" key="13">
    <source>
        <dbReference type="EMBL" id="MBP5856297.1"/>
    </source>
</evidence>
<dbReference type="PROSITE" id="PS51007">
    <property type="entry name" value="CYTC"/>
    <property type="match status" value="1"/>
</dbReference>
<keyword evidence="14" id="KW-1185">Reference proteome</keyword>
<name>A0A8J7S655_9PROT</name>
<keyword evidence="5 9" id="KW-0479">Metal-binding</keyword>
<keyword evidence="3 9" id="KW-0349">Heme</keyword>
<evidence type="ECO:0000256" key="3">
    <source>
        <dbReference type="ARBA" id="ARBA00022617"/>
    </source>
</evidence>
<comment type="subcellular location">
    <subcellularLocation>
        <location evidence="1">Membrane</location>
    </subcellularLocation>
</comment>
<evidence type="ECO:0000256" key="8">
    <source>
        <dbReference type="ARBA" id="ARBA00023136"/>
    </source>
</evidence>
<dbReference type="InterPro" id="IPR002326">
    <property type="entry name" value="Cyt_c1"/>
</dbReference>
<dbReference type="Proteomes" id="UP000672602">
    <property type="component" value="Unassembled WGS sequence"/>
</dbReference>
<protein>
    <recommendedName>
        <fullName evidence="2">Cytochrome c1</fullName>
    </recommendedName>
</protein>
<keyword evidence="4 10" id="KW-0812">Transmembrane</keyword>
<feature type="binding site" description="covalent" evidence="9">
    <location>
        <position position="213"/>
    </location>
    <ligand>
        <name>heme c</name>
        <dbReference type="ChEBI" id="CHEBI:61717"/>
    </ligand>
</feature>